<dbReference type="PROSITE" id="PS00216">
    <property type="entry name" value="SUGAR_TRANSPORT_1"/>
    <property type="match status" value="1"/>
</dbReference>
<dbReference type="SUPFAM" id="SSF57701">
    <property type="entry name" value="Zn2/Cys6 DNA-binding domain"/>
    <property type="match status" value="1"/>
</dbReference>
<feature type="compositionally biased region" description="Basic and acidic residues" evidence="9">
    <location>
        <begin position="673"/>
        <end position="689"/>
    </location>
</feature>
<dbReference type="PROSITE" id="PS50048">
    <property type="entry name" value="ZN2_CY6_FUNGAL_2"/>
    <property type="match status" value="1"/>
</dbReference>
<dbReference type="PANTHER" id="PTHR48022:SF28">
    <property type="entry name" value="MAJOR FACILITATOR SUPERFAMILY (MFS) PROFILE DOMAIN-CONTAINING PROTEIN-RELATED"/>
    <property type="match status" value="1"/>
</dbReference>
<keyword evidence="5" id="KW-0479">Metal-binding</keyword>
<feature type="transmembrane region" description="Helical" evidence="10">
    <location>
        <begin position="1221"/>
        <end position="1240"/>
    </location>
</feature>
<keyword evidence="4 10" id="KW-0812">Transmembrane</keyword>
<evidence type="ECO:0000256" key="10">
    <source>
        <dbReference type="SAM" id="Phobius"/>
    </source>
</evidence>
<dbReference type="GO" id="GO:0005351">
    <property type="term" value="F:carbohydrate:proton symporter activity"/>
    <property type="evidence" value="ECO:0007669"/>
    <property type="project" value="TreeGrafter"/>
</dbReference>
<feature type="non-terminal residue" evidence="13">
    <location>
        <position position="1"/>
    </location>
</feature>
<dbReference type="PROSITE" id="PS50850">
    <property type="entry name" value="MFS"/>
    <property type="match status" value="1"/>
</dbReference>
<dbReference type="GO" id="GO:0000981">
    <property type="term" value="F:DNA-binding transcription factor activity, RNA polymerase II-specific"/>
    <property type="evidence" value="ECO:0007669"/>
    <property type="project" value="InterPro"/>
</dbReference>
<dbReference type="SMART" id="SM00066">
    <property type="entry name" value="GAL4"/>
    <property type="match status" value="1"/>
</dbReference>
<feature type="transmembrane region" description="Helical" evidence="10">
    <location>
        <begin position="907"/>
        <end position="926"/>
    </location>
</feature>
<evidence type="ECO:0000256" key="8">
    <source>
        <dbReference type="ARBA" id="ARBA00023242"/>
    </source>
</evidence>
<feature type="transmembrane region" description="Helical" evidence="10">
    <location>
        <begin position="1252"/>
        <end position="1271"/>
    </location>
</feature>
<keyword evidence="6 10" id="KW-1133">Transmembrane helix</keyword>
<evidence type="ECO:0000259" key="12">
    <source>
        <dbReference type="PROSITE" id="PS50850"/>
    </source>
</evidence>
<dbReference type="FunFam" id="1.20.1250.20:FF:000134">
    <property type="entry name" value="MFS sugar transporter protein"/>
    <property type="match status" value="1"/>
</dbReference>
<keyword evidence="3" id="KW-0813">Transport</keyword>
<dbReference type="CDD" id="cd00067">
    <property type="entry name" value="GAL4"/>
    <property type="match status" value="1"/>
</dbReference>
<dbReference type="InterPro" id="IPR007219">
    <property type="entry name" value="XnlR_reg_dom"/>
</dbReference>
<evidence type="ECO:0008006" key="15">
    <source>
        <dbReference type="Google" id="ProtNLM"/>
    </source>
</evidence>
<evidence type="ECO:0000256" key="5">
    <source>
        <dbReference type="ARBA" id="ARBA00022723"/>
    </source>
</evidence>
<dbReference type="SUPFAM" id="SSF103473">
    <property type="entry name" value="MFS general substrate transporter"/>
    <property type="match status" value="1"/>
</dbReference>
<dbReference type="InterPro" id="IPR020846">
    <property type="entry name" value="MFS_dom"/>
</dbReference>
<comment type="similarity">
    <text evidence="2">Belongs to the major facilitator superfamily. Sugar transporter (TC 2.A.1.1) family.</text>
</comment>
<evidence type="ECO:0000256" key="6">
    <source>
        <dbReference type="ARBA" id="ARBA00022989"/>
    </source>
</evidence>
<dbReference type="Pfam" id="PF00083">
    <property type="entry name" value="Sugar_tr"/>
    <property type="match status" value="1"/>
</dbReference>
<reference evidence="13 14" key="1">
    <citation type="submission" date="2018-05" db="EMBL/GenBank/DDBJ databases">
        <title>Draft genome sequence of Scytalidium lignicola DSM 105466, a ubiquitous saprotrophic fungus.</title>
        <authorList>
            <person name="Buettner E."/>
            <person name="Gebauer A.M."/>
            <person name="Hofrichter M."/>
            <person name="Liers C."/>
            <person name="Kellner H."/>
        </authorList>
    </citation>
    <scope>NUCLEOTIDE SEQUENCE [LARGE SCALE GENOMIC DNA]</scope>
    <source>
        <strain evidence="13 14">DSM 105466</strain>
    </source>
</reference>
<feature type="transmembrane region" description="Helical" evidence="10">
    <location>
        <begin position="1157"/>
        <end position="1174"/>
    </location>
</feature>
<feature type="compositionally biased region" description="Polar residues" evidence="9">
    <location>
        <begin position="60"/>
        <end position="87"/>
    </location>
</feature>
<proteinExistence type="inferred from homology"/>
<evidence type="ECO:0000256" key="7">
    <source>
        <dbReference type="ARBA" id="ARBA00023136"/>
    </source>
</evidence>
<dbReference type="GO" id="GO:0016020">
    <property type="term" value="C:membrane"/>
    <property type="evidence" value="ECO:0007669"/>
    <property type="project" value="UniProtKB-SubCell"/>
</dbReference>
<dbReference type="InterPro" id="IPR005828">
    <property type="entry name" value="MFS_sugar_transport-like"/>
</dbReference>
<feature type="transmembrane region" description="Helical" evidence="10">
    <location>
        <begin position="881"/>
        <end position="900"/>
    </location>
</feature>
<dbReference type="Pfam" id="PF00172">
    <property type="entry name" value="Zn_clus"/>
    <property type="match status" value="1"/>
</dbReference>
<dbReference type="Pfam" id="PF04082">
    <property type="entry name" value="Fungal_trans"/>
    <property type="match status" value="1"/>
</dbReference>
<dbReference type="PROSITE" id="PS00463">
    <property type="entry name" value="ZN2_CY6_FUNGAL_1"/>
    <property type="match status" value="1"/>
</dbReference>
<dbReference type="InterPro" id="IPR036259">
    <property type="entry name" value="MFS_trans_sf"/>
</dbReference>
<evidence type="ECO:0000256" key="1">
    <source>
        <dbReference type="ARBA" id="ARBA00004141"/>
    </source>
</evidence>
<feature type="transmembrane region" description="Helical" evidence="10">
    <location>
        <begin position="932"/>
        <end position="954"/>
    </location>
</feature>
<dbReference type="GO" id="GO:0006351">
    <property type="term" value="P:DNA-templated transcription"/>
    <property type="evidence" value="ECO:0007669"/>
    <property type="project" value="InterPro"/>
</dbReference>
<sequence length="1322" mass="146518">MMSQKTGKAGGERRYISIACLACRKRKVKCNNDRPRCSNCQLYNVDCVFGEDRRRLSMSARLNSSSTSKSPQNGSNNAMDETQQAQALSPSNELNSESNTQYFDHFNLNNSSPEGQGALAFFNNPSLTSQELTQDWEYWLDVGDKDDIFKSVDIDKTQTVPCFNLITLDAAQDLSVPNFNGDNATPSTSPASLDNVAEISTEQQVLTAESLDELNCRVPKVRPHDIVGERSLVLGDVTSQITSRLGRLQIAEDGQPRYYGATSNLHLLHSGPRSLIQPNIRHVITHGGAVIAQAGLQWREDPAYENLLISLFFSWHNALMYVVDKAIFLRERQRFRSGQNTDYYSPALENAVYTIGAAYTDRTHPAIKDATDEFFGFRTKAVLDIEIDSPTIATAQALLVLSSHEAAHARESRGWIYSGMAIQNKISPFRINHMILGMAVQIITDLGLHLNLELEYSRLETRDSNDDDISILRRNLFWSTNTIDTLWSAYSGRPSLMKRLVHNVRSPVPSRTYTWEYYTDEYSIMAFPKDFDPRTAAHVHVYLAKLMSILARVSEVLYSGVPDISSDIQSFVAQADADFQEWLRSLPAALRVDCTPTSTAIPLPAVLELHLIFQECIILLHRPLITPADASATSPGSEFQAEDIATGSSFRKCVKSAQQSDPYLPVVHVSQRKPREQGRASRFPDLHPSIRRDGPDLQECIAGSGRGHVSPAKLAARFISSVASPSNPALRCINPGFAPRNPASVASPSNPALRCINPGFAPRNPAHPGFPNASEGTGVPWNNTASDHAHSHTYLPPCSHRDTSFFASSPRSAAATMGVFNRGFVSSLHGFWLQAGITLCAAWAFTLFGYDQGVFGGLISLPIFLRDNGINPNDANLQGTIVAIYDIGCLTGCILCGIFGQKLGRRTYIIIGGVLMVIGAGLQAGAHGTSYLIAGRVISGVGNGLETTMVPIWVAETSKAGSRGALIATQLTIVILGLTIAYWFDYGMINNHPSTSIVWRLPIAFQVVFIVLTWMLIFLLPESPRYLYAQDQNEDADDIMARIYSVQLDDPVVASHRRDVLVALEAEKEMKFKFTDIFFDKSPVNVSWRLWLGVLVQFFQQMDGNNIVSYYATYLFIHSCGMSQSQASITSGGVTLLFLGGTATTIYTVERWGRRPVMLYGAMLCSLWMILYTIGLAVNTGPSQRLAVVSIFLFEFCFGASWCGLPWIYVPEIAPLHVRHIGTSMGVFTQWFITFIVVKFGPMGISDIGWKFYLLFCVFNVLAIPFVYFCVKETKGLSLEEIDLLFAKKEYRHMLEARLHGDRSSEEGKDITEMVEKGNIKE</sequence>
<dbReference type="SMART" id="SM00906">
    <property type="entry name" value="Fungal_trans"/>
    <property type="match status" value="1"/>
</dbReference>
<comment type="caution">
    <text evidence="13">The sequence shown here is derived from an EMBL/GenBank/DDBJ whole genome shotgun (WGS) entry which is preliminary data.</text>
</comment>
<evidence type="ECO:0000313" key="13">
    <source>
        <dbReference type="EMBL" id="RFU34892.1"/>
    </source>
</evidence>
<feature type="transmembrane region" description="Helical" evidence="10">
    <location>
        <begin position="997"/>
        <end position="1020"/>
    </location>
</feature>
<gene>
    <name evidence="13" type="ORF">B7463_g1506</name>
</gene>
<feature type="region of interest" description="Disordered" evidence="9">
    <location>
        <begin position="670"/>
        <end position="689"/>
    </location>
</feature>
<feature type="region of interest" description="Disordered" evidence="9">
    <location>
        <begin position="59"/>
        <end position="96"/>
    </location>
</feature>
<feature type="non-terminal residue" evidence="13">
    <location>
        <position position="1322"/>
    </location>
</feature>
<protein>
    <recommendedName>
        <fullName evidence="15">Major facilitator superfamily (MFS) profile domain-containing protein</fullName>
    </recommendedName>
</protein>
<dbReference type="Gene3D" id="4.10.240.10">
    <property type="entry name" value="Zn(2)-C6 fungal-type DNA-binding domain"/>
    <property type="match status" value="1"/>
</dbReference>
<dbReference type="OrthoDB" id="6133115at2759"/>
<dbReference type="InterPro" id="IPR003663">
    <property type="entry name" value="Sugar/inositol_transpt"/>
</dbReference>
<feature type="domain" description="Zn(2)-C6 fungal-type" evidence="11">
    <location>
        <begin position="19"/>
        <end position="49"/>
    </location>
</feature>
<evidence type="ECO:0000256" key="2">
    <source>
        <dbReference type="ARBA" id="ARBA00010992"/>
    </source>
</evidence>
<keyword evidence="8" id="KW-0539">Nucleus</keyword>
<evidence type="ECO:0000256" key="3">
    <source>
        <dbReference type="ARBA" id="ARBA00022448"/>
    </source>
</evidence>
<dbReference type="GO" id="GO:0003677">
    <property type="term" value="F:DNA binding"/>
    <property type="evidence" value="ECO:0007669"/>
    <property type="project" value="InterPro"/>
</dbReference>
<dbReference type="InterPro" id="IPR005829">
    <property type="entry name" value="Sugar_transporter_CS"/>
</dbReference>
<dbReference type="InterPro" id="IPR036864">
    <property type="entry name" value="Zn2-C6_fun-type_DNA-bd_sf"/>
</dbReference>
<name>A0A3E2HNY3_SCYLI</name>
<comment type="subcellular location">
    <subcellularLocation>
        <location evidence="1">Membrane</location>
        <topology evidence="1">Multi-pass membrane protein</topology>
    </subcellularLocation>
</comment>
<dbReference type="PRINTS" id="PR00171">
    <property type="entry name" value="SUGRTRNSPORT"/>
</dbReference>
<dbReference type="CDD" id="cd12148">
    <property type="entry name" value="fungal_TF_MHR"/>
    <property type="match status" value="1"/>
</dbReference>
<feature type="transmembrane region" description="Helical" evidence="10">
    <location>
        <begin position="966"/>
        <end position="985"/>
    </location>
</feature>
<accession>A0A3E2HNY3</accession>
<feature type="domain" description="Major facilitator superfamily (MFS) profile" evidence="12">
    <location>
        <begin position="837"/>
        <end position="1275"/>
    </location>
</feature>
<dbReference type="EMBL" id="NCSJ02000015">
    <property type="protein sequence ID" value="RFU34892.1"/>
    <property type="molecule type" value="Genomic_DNA"/>
</dbReference>
<evidence type="ECO:0000256" key="9">
    <source>
        <dbReference type="SAM" id="MobiDB-lite"/>
    </source>
</evidence>
<dbReference type="GO" id="GO:0008270">
    <property type="term" value="F:zinc ion binding"/>
    <property type="evidence" value="ECO:0007669"/>
    <property type="project" value="InterPro"/>
</dbReference>
<dbReference type="InterPro" id="IPR001138">
    <property type="entry name" value="Zn2Cys6_DnaBD"/>
</dbReference>
<dbReference type="PANTHER" id="PTHR48022">
    <property type="entry name" value="PLASTIDIC GLUCOSE TRANSPORTER 4"/>
    <property type="match status" value="1"/>
</dbReference>
<dbReference type="NCBIfam" id="TIGR00879">
    <property type="entry name" value="SP"/>
    <property type="match status" value="1"/>
</dbReference>
<evidence type="ECO:0000313" key="14">
    <source>
        <dbReference type="Proteomes" id="UP000258309"/>
    </source>
</evidence>
<feature type="transmembrane region" description="Helical" evidence="10">
    <location>
        <begin position="1186"/>
        <end position="1209"/>
    </location>
</feature>
<organism evidence="13 14">
    <name type="scientific">Scytalidium lignicola</name>
    <name type="common">Hyphomycete</name>
    <dbReference type="NCBI Taxonomy" id="5539"/>
    <lineage>
        <taxon>Eukaryota</taxon>
        <taxon>Fungi</taxon>
        <taxon>Dikarya</taxon>
        <taxon>Ascomycota</taxon>
        <taxon>Pezizomycotina</taxon>
        <taxon>Leotiomycetes</taxon>
        <taxon>Leotiomycetes incertae sedis</taxon>
        <taxon>Scytalidium</taxon>
    </lineage>
</organism>
<dbReference type="Gene3D" id="1.20.1250.20">
    <property type="entry name" value="MFS general substrate transporter like domains"/>
    <property type="match status" value="1"/>
</dbReference>
<dbReference type="Proteomes" id="UP000258309">
    <property type="component" value="Unassembled WGS sequence"/>
</dbReference>
<evidence type="ECO:0000256" key="4">
    <source>
        <dbReference type="ARBA" id="ARBA00022692"/>
    </source>
</evidence>
<dbReference type="InterPro" id="IPR050360">
    <property type="entry name" value="MFS_Sugar_Transporters"/>
</dbReference>
<keyword evidence="7 10" id="KW-0472">Membrane</keyword>
<evidence type="ECO:0000259" key="11">
    <source>
        <dbReference type="PROSITE" id="PS50048"/>
    </source>
</evidence>
<keyword evidence="14" id="KW-1185">Reference proteome</keyword>